<reference evidence="1 2" key="1">
    <citation type="submission" date="2024-09" db="EMBL/GenBank/DDBJ databases">
        <title>The Natural Products Discovery Center: Release of the First 8490 Sequenced Strains for Exploring Actinobacteria Biosynthetic Diversity.</title>
        <authorList>
            <person name="Kalkreuter E."/>
            <person name="Kautsar S.A."/>
            <person name="Yang D."/>
            <person name="Bader C.D."/>
            <person name="Teijaro C.N."/>
            <person name="Fluegel L."/>
            <person name="Davis C.M."/>
            <person name="Simpson J.R."/>
            <person name="Lauterbach L."/>
            <person name="Steele A.D."/>
            <person name="Gui C."/>
            <person name="Meng S."/>
            <person name="Li G."/>
            <person name="Viehrig K."/>
            <person name="Ye F."/>
            <person name="Su P."/>
            <person name="Kiefer A.F."/>
            <person name="Nichols A."/>
            <person name="Cepeda A.J."/>
            <person name="Yan W."/>
            <person name="Fan B."/>
            <person name="Jiang Y."/>
            <person name="Adhikari A."/>
            <person name="Zheng C.-J."/>
            <person name="Schuster L."/>
            <person name="Cowan T.M."/>
            <person name="Smanski M.J."/>
            <person name="Chevrette M.G."/>
            <person name="De Carvalho L.P.S."/>
            <person name="Shen B."/>
        </authorList>
    </citation>
    <scope>NUCLEOTIDE SEQUENCE [LARGE SCALE GENOMIC DNA]</scope>
    <source>
        <strain evidence="1 2">NPDC058348</strain>
    </source>
</reference>
<protein>
    <submittedName>
        <fullName evidence="1">Uncharacterized protein</fullName>
    </submittedName>
</protein>
<keyword evidence="2" id="KW-1185">Reference proteome</keyword>
<gene>
    <name evidence="1" type="ORF">ACFWJN_04640</name>
</gene>
<sequence length="218" mass="23801">MTSSPRLPFDLSRALADADTDPYSALFRLRVYEDDRLAQIIEGRVNFRSRDRGRLVLRPGLYARGLLHPHQEIIAIGDHLYRRDLSEGADGSWEKEITEPQVRDYAFYAELLLRQGRGVELAPDGASVRVSGTLATAAVRKIDPATADTMTLFELEGFDCVITVGAAGRVTRFEQTHPAAGLLPAGRNTVELSAFGPAVPVVAPMPGDVPGSTWAQDE</sequence>
<proteinExistence type="predicted"/>
<dbReference type="RefSeq" id="WP_386708892.1">
    <property type="nucleotide sequence ID" value="NZ_JBHXIJ010000017.1"/>
</dbReference>
<accession>A0ABW6FH37</accession>
<dbReference type="Proteomes" id="UP001598448">
    <property type="component" value="Unassembled WGS sequence"/>
</dbReference>
<evidence type="ECO:0000313" key="2">
    <source>
        <dbReference type="Proteomes" id="UP001598448"/>
    </source>
</evidence>
<evidence type="ECO:0000313" key="1">
    <source>
        <dbReference type="EMBL" id="MFD5098259.1"/>
    </source>
</evidence>
<dbReference type="EMBL" id="JBHXIJ010000017">
    <property type="protein sequence ID" value="MFD5098259.1"/>
    <property type="molecule type" value="Genomic_DNA"/>
</dbReference>
<comment type="caution">
    <text evidence="1">The sequence shown here is derived from an EMBL/GenBank/DDBJ whole genome shotgun (WGS) entry which is preliminary data.</text>
</comment>
<organism evidence="1 2">
    <name type="scientific">Streptomyces albidochromogenes</name>
    <dbReference type="NCBI Taxonomy" id="329524"/>
    <lineage>
        <taxon>Bacteria</taxon>
        <taxon>Bacillati</taxon>
        <taxon>Actinomycetota</taxon>
        <taxon>Actinomycetes</taxon>
        <taxon>Kitasatosporales</taxon>
        <taxon>Streptomycetaceae</taxon>
        <taxon>Streptomyces</taxon>
    </lineage>
</organism>
<name>A0ABW6FH37_9ACTN</name>